<organism evidence="1 2">
    <name type="scientific">Gossypium stocksii</name>
    <dbReference type="NCBI Taxonomy" id="47602"/>
    <lineage>
        <taxon>Eukaryota</taxon>
        <taxon>Viridiplantae</taxon>
        <taxon>Streptophyta</taxon>
        <taxon>Embryophyta</taxon>
        <taxon>Tracheophyta</taxon>
        <taxon>Spermatophyta</taxon>
        <taxon>Magnoliopsida</taxon>
        <taxon>eudicotyledons</taxon>
        <taxon>Gunneridae</taxon>
        <taxon>Pentapetalae</taxon>
        <taxon>rosids</taxon>
        <taxon>malvids</taxon>
        <taxon>Malvales</taxon>
        <taxon>Malvaceae</taxon>
        <taxon>Malvoideae</taxon>
        <taxon>Gossypium</taxon>
    </lineage>
</organism>
<dbReference type="AlphaFoldDB" id="A0A9D4A1F6"/>
<evidence type="ECO:0000313" key="2">
    <source>
        <dbReference type="Proteomes" id="UP000828251"/>
    </source>
</evidence>
<accession>A0A9D4A1F6</accession>
<evidence type="ECO:0000313" key="1">
    <source>
        <dbReference type="EMBL" id="KAH1081115.1"/>
    </source>
</evidence>
<proteinExistence type="predicted"/>
<gene>
    <name evidence="1" type="ORF">J1N35_020876</name>
</gene>
<keyword evidence="2" id="KW-1185">Reference proteome</keyword>
<dbReference type="Proteomes" id="UP000828251">
    <property type="component" value="Unassembled WGS sequence"/>
</dbReference>
<dbReference type="EMBL" id="JAIQCV010000007">
    <property type="protein sequence ID" value="KAH1081115.1"/>
    <property type="molecule type" value="Genomic_DNA"/>
</dbReference>
<comment type="caution">
    <text evidence="1">The sequence shown here is derived from an EMBL/GenBank/DDBJ whole genome shotgun (WGS) entry which is preliminary data.</text>
</comment>
<name>A0A9D4A1F6_9ROSI</name>
<evidence type="ECO:0008006" key="3">
    <source>
        <dbReference type="Google" id="ProtNLM"/>
    </source>
</evidence>
<reference evidence="1 2" key="1">
    <citation type="journal article" date="2021" name="Plant Biotechnol. J.">
        <title>Multi-omics assisted identification of the key and species-specific regulatory components of drought-tolerant mechanisms in Gossypium stocksii.</title>
        <authorList>
            <person name="Yu D."/>
            <person name="Ke L."/>
            <person name="Zhang D."/>
            <person name="Wu Y."/>
            <person name="Sun Y."/>
            <person name="Mei J."/>
            <person name="Sun J."/>
            <person name="Sun Y."/>
        </authorList>
    </citation>
    <scope>NUCLEOTIDE SEQUENCE [LARGE SCALE GENOMIC DNA]</scope>
    <source>
        <strain evidence="2">cv. E1</strain>
        <tissue evidence="1">Leaf</tissue>
    </source>
</reference>
<dbReference type="OrthoDB" id="999609at2759"/>
<protein>
    <recommendedName>
        <fullName evidence="3">Reverse transcriptase</fullName>
    </recommendedName>
</protein>
<sequence>MVKEFYSQEVGENICKLPIPPNDVNDIRMWLQNPHGIYTNFSTICPRCKNRDETLLHALKECPKNCRNNRNNMVFQGKDDPAMVVWERARTLSNDFRIFNLNEPSMIPPIPECKGWEKPPNDFIKINVDAAVSIRIVGYGAIARDADGLVLAGCYGFTTKDIDVV</sequence>